<dbReference type="Proteomes" id="UP000220904">
    <property type="component" value="Unassembled WGS sequence"/>
</dbReference>
<reference evidence="1 2" key="1">
    <citation type="journal article" date="2017" name="Front. Microbiol.">
        <title>New Insights into the Diversity of the Genus Faecalibacterium.</title>
        <authorList>
            <person name="Benevides L."/>
            <person name="Burman S."/>
            <person name="Martin R."/>
            <person name="Robert V."/>
            <person name="Thomas M."/>
            <person name="Miquel S."/>
            <person name="Chain F."/>
            <person name="Sokol H."/>
            <person name="Bermudez-Humaran L.G."/>
            <person name="Morrison M."/>
            <person name="Langella P."/>
            <person name="Azevedo V.A."/>
            <person name="Chatel J.M."/>
            <person name="Soares S."/>
        </authorList>
    </citation>
    <scope>NUCLEOTIDE SEQUENCE [LARGE SCALE GENOMIC DNA]</scope>
    <source>
        <strain evidence="1 2">AHMP21</strain>
    </source>
</reference>
<proteinExistence type="predicted"/>
<organism evidence="1 2">
    <name type="scientific">Faecalibacterium prausnitzii</name>
    <dbReference type="NCBI Taxonomy" id="853"/>
    <lineage>
        <taxon>Bacteria</taxon>
        <taxon>Bacillati</taxon>
        <taxon>Bacillota</taxon>
        <taxon>Clostridia</taxon>
        <taxon>Eubacteriales</taxon>
        <taxon>Oscillospiraceae</taxon>
        <taxon>Faecalibacterium</taxon>
    </lineage>
</organism>
<sequence length="100" mass="11115">MSRVWGGTAFAKRSGAMKAPVGLLSGSAVCDSRWRGVAPTSATPTRSLRKCRRIAEVKSQWSTTFSRIENLWPRDGSCPLPLRSKPFLCNCFRIVKTQNK</sequence>
<name>A0A2A7B2P1_9FIRM</name>
<gene>
    <name evidence="1" type="ORF">CHR60_14415</name>
</gene>
<dbReference type="EMBL" id="NOUV01000020">
    <property type="protein sequence ID" value="PDX85655.1"/>
    <property type="molecule type" value="Genomic_DNA"/>
</dbReference>
<dbReference type="AlphaFoldDB" id="A0A2A7B2P1"/>
<evidence type="ECO:0000313" key="1">
    <source>
        <dbReference type="EMBL" id="PDX85655.1"/>
    </source>
</evidence>
<comment type="caution">
    <text evidence="1">The sequence shown here is derived from an EMBL/GenBank/DDBJ whole genome shotgun (WGS) entry which is preliminary data.</text>
</comment>
<evidence type="ECO:0000313" key="2">
    <source>
        <dbReference type="Proteomes" id="UP000220904"/>
    </source>
</evidence>
<protein>
    <submittedName>
        <fullName evidence="1">Uncharacterized protein</fullName>
    </submittedName>
</protein>
<accession>A0A2A7B2P1</accession>